<comment type="catalytic activity">
    <reaction evidence="1">
        <text>S-ubiquitinyl-[E2 ubiquitin-conjugating enzyme]-L-cysteine + [acceptor protein]-L-lysine = [E2 ubiquitin-conjugating enzyme]-L-cysteine + N(6)-ubiquitinyl-[acceptor protein]-L-lysine.</text>
        <dbReference type="EC" id="2.3.2.26"/>
    </reaction>
</comment>
<dbReference type="EC" id="2.3.2.26" evidence="3"/>
<dbReference type="Gene3D" id="3.30.2160.10">
    <property type="entry name" value="Hect, E3 ligase catalytic domain"/>
    <property type="match status" value="1"/>
</dbReference>
<evidence type="ECO:0000256" key="1">
    <source>
        <dbReference type="ARBA" id="ARBA00000885"/>
    </source>
</evidence>
<comment type="function">
    <text evidence="6">Probable E3 ubiquitin-protein ligase which mediates ubiquitination and subsequent proteasomal degradation of target proteins.</text>
</comment>
<dbReference type="SMART" id="SM00119">
    <property type="entry name" value="HECTc"/>
    <property type="match status" value="1"/>
</dbReference>
<evidence type="ECO:0000313" key="12">
    <source>
        <dbReference type="Proteomes" id="UP001489004"/>
    </source>
</evidence>
<dbReference type="SMART" id="SM00015">
    <property type="entry name" value="IQ"/>
    <property type="match status" value="1"/>
</dbReference>
<comment type="caution">
    <text evidence="11">The sequence shown here is derived from an EMBL/GenBank/DDBJ whole genome shotgun (WGS) entry which is preliminary data.</text>
</comment>
<comment type="similarity">
    <text evidence="7">Belongs to the UPL family.</text>
</comment>
<dbReference type="InterPro" id="IPR035983">
    <property type="entry name" value="Hect_E3_ubiquitin_ligase"/>
</dbReference>
<accession>A0AAW1Q1L8</accession>
<dbReference type="PANTHER" id="PTHR45700:SF2">
    <property type="entry name" value="UBIQUITIN-PROTEIN LIGASE E3C"/>
    <property type="match status" value="1"/>
</dbReference>
<evidence type="ECO:0000259" key="10">
    <source>
        <dbReference type="PROSITE" id="PS50237"/>
    </source>
</evidence>
<dbReference type="PANTHER" id="PTHR45700">
    <property type="entry name" value="UBIQUITIN-PROTEIN LIGASE E3C"/>
    <property type="match status" value="1"/>
</dbReference>
<feature type="region of interest" description="Disordered" evidence="9">
    <location>
        <begin position="1"/>
        <end position="21"/>
    </location>
</feature>
<evidence type="ECO:0000313" key="11">
    <source>
        <dbReference type="EMBL" id="KAK9815844.1"/>
    </source>
</evidence>
<dbReference type="AlphaFoldDB" id="A0AAW1Q1L8"/>
<dbReference type="GO" id="GO:0000209">
    <property type="term" value="P:protein polyubiquitination"/>
    <property type="evidence" value="ECO:0007669"/>
    <property type="project" value="InterPro"/>
</dbReference>
<dbReference type="GO" id="GO:0006511">
    <property type="term" value="P:ubiquitin-dependent protein catabolic process"/>
    <property type="evidence" value="ECO:0007669"/>
    <property type="project" value="TreeGrafter"/>
</dbReference>
<evidence type="ECO:0000256" key="6">
    <source>
        <dbReference type="ARBA" id="ARBA00057703"/>
    </source>
</evidence>
<evidence type="ECO:0000256" key="5">
    <source>
        <dbReference type="ARBA" id="ARBA00022786"/>
    </source>
</evidence>
<dbReference type="InterPro" id="IPR000569">
    <property type="entry name" value="HECT_dom"/>
</dbReference>
<dbReference type="Gene3D" id="3.30.2410.10">
    <property type="entry name" value="Hect, E3 ligase catalytic domain"/>
    <property type="match status" value="1"/>
</dbReference>
<organism evidence="11 12">
    <name type="scientific">[Myrmecia] bisecta</name>
    <dbReference type="NCBI Taxonomy" id="41462"/>
    <lineage>
        <taxon>Eukaryota</taxon>
        <taxon>Viridiplantae</taxon>
        <taxon>Chlorophyta</taxon>
        <taxon>core chlorophytes</taxon>
        <taxon>Trebouxiophyceae</taxon>
        <taxon>Trebouxiales</taxon>
        <taxon>Trebouxiaceae</taxon>
        <taxon>Myrmecia</taxon>
    </lineage>
</organism>
<dbReference type="FunFam" id="3.30.2160.10:FF:000002">
    <property type="entry name" value="Putative Ubiquitin-protein ligase E3C"/>
    <property type="match status" value="1"/>
</dbReference>
<feature type="active site" description="Glycyl thioester intermediate" evidence="8">
    <location>
        <position position="929"/>
    </location>
</feature>
<evidence type="ECO:0000256" key="4">
    <source>
        <dbReference type="ARBA" id="ARBA00022679"/>
    </source>
</evidence>
<dbReference type="PROSITE" id="PS50237">
    <property type="entry name" value="HECT"/>
    <property type="match status" value="1"/>
</dbReference>
<evidence type="ECO:0000256" key="3">
    <source>
        <dbReference type="ARBA" id="ARBA00012485"/>
    </source>
</evidence>
<keyword evidence="5 8" id="KW-0833">Ubl conjugation pathway</keyword>
<keyword evidence="4" id="KW-0808">Transferase</keyword>
<dbReference type="InterPro" id="IPR000048">
    <property type="entry name" value="IQ_motif_EF-hand-BS"/>
</dbReference>
<dbReference type="Gene3D" id="3.90.1750.10">
    <property type="entry name" value="Hect, E3 ligase catalytic domains"/>
    <property type="match status" value="1"/>
</dbReference>
<keyword evidence="12" id="KW-1185">Reference proteome</keyword>
<name>A0AAW1Q1L8_9CHLO</name>
<dbReference type="Proteomes" id="UP001489004">
    <property type="component" value="Unassembled WGS sequence"/>
</dbReference>
<protein>
    <recommendedName>
        <fullName evidence="3">HECT-type E3 ubiquitin transferase</fullName>
        <ecNumber evidence="3">2.3.2.26</ecNumber>
    </recommendedName>
</protein>
<gene>
    <name evidence="11" type="ORF">WJX72_010650</name>
</gene>
<dbReference type="CDD" id="cd23767">
    <property type="entry name" value="IQCD"/>
    <property type="match status" value="1"/>
</dbReference>
<evidence type="ECO:0000256" key="7">
    <source>
        <dbReference type="ARBA" id="ARBA00061247"/>
    </source>
</evidence>
<comment type="pathway">
    <text evidence="2">Protein modification; protein ubiquitination.</text>
</comment>
<evidence type="ECO:0000256" key="8">
    <source>
        <dbReference type="PROSITE-ProRule" id="PRU00104"/>
    </source>
</evidence>
<dbReference type="GO" id="GO:0061630">
    <property type="term" value="F:ubiquitin protein ligase activity"/>
    <property type="evidence" value="ECO:0007669"/>
    <property type="project" value="UniProtKB-EC"/>
</dbReference>
<evidence type="ECO:0000256" key="2">
    <source>
        <dbReference type="ARBA" id="ARBA00004906"/>
    </source>
</evidence>
<evidence type="ECO:0000256" key="9">
    <source>
        <dbReference type="SAM" id="MobiDB-lite"/>
    </source>
</evidence>
<sequence length="961" mass="102251">MNFDKPHLRHLGGTTKREKTRDELVSQLKAERAARIAERRQGRSATIIQSTFRAYLIRQHTKKRICSEWLQQFGKAAASPDVLLDAQAIADYVLPPILFAFLPLKAASPEHNFCALLSEPARLVQVDRLALLCAGVLGGPSGDLLLQTAAARLLMCLTDTMQWGCFSPAGQPQGSFRVAAMPQLDLGSGLGTGPGMGVQQLGAARAPLTADHMSELAWSDLIWAMANLMGLVAGNLVRKAVEGGRELQYLPKSALLASPGVAEGFLLTCGDLLSAATQSVGKRLAGNGGAAAGAIQGLWPLGEGTFVGQLVDCLASAPDAAIPLLAGFYHQLLAALPALTAAAGVQAAAHTSRFVNALAFGCPGWLPKLWRWLAHDLGLPLEAPLQASRGWDIASLGQGLPGLTQQQAGVFGLLCRVYAQSLLVLDDDDFYERQDTFTLAQQRGIATSLNTLVFRMHCPATRDGKLLTKGSPSDELLPEWAPSLLRALYERDVRRRYCPPALWLAPYAATEAPPDGEEGKFLAAAVVRALLQGASSEPSASASNRPAALAALLSKAPQCVPFEQRVMVFRALIAADKERGQWSLPPAAGGPAAIKLTVHRGSLLGDAYAALRCAGSAVKGRLQVTFVNEAGLLEAGLDYGGLVKEFLEEVVKAGFNADYGLFTATPDGLAFPQPAANQIDNGYALLQFLGLVFGKALYEGILLDMPLAPFFVARLQGRRPLFDELAALDPELHRSLVQLKRYEGDAEDLGLEFTVDTEAFGGRATEELCEGGAGRAVTSANKLQYIHLMADWHLNGRLGATAAAFTAGLSHVIPPAWLRLFNPAEVNQLLAGGAGGGVDVGDLRKHATYSGGYSAGSPTVKLFWSVMEGFGTKEREAVLKFVTSNSRAPLGGFQHLNPPFVIHKVHCGASVFAAVAGKDVERLPSASTCFNTLKLPNYRRAATLRTKLLHAVFSGAGFELS</sequence>
<reference evidence="11 12" key="1">
    <citation type="journal article" date="2024" name="Nat. Commun.">
        <title>Phylogenomics reveals the evolutionary origins of lichenization in chlorophyte algae.</title>
        <authorList>
            <person name="Puginier C."/>
            <person name="Libourel C."/>
            <person name="Otte J."/>
            <person name="Skaloud P."/>
            <person name="Haon M."/>
            <person name="Grisel S."/>
            <person name="Petersen M."/>
            <person name="Berrin J.G."/>
            <person name="Delaux P.M."/>
            <person name="Dal Grande F."/>
            <person name="Keller J."/>
        </authorList>
    </citation>
    <scope>NUCLEOTIDE SEQUENCE [LARGE SCALE GENOMIC DNA]</scope>
    <source>
        <strain evidence="11 12">SAG 2043</strain>
    </source>
</reference>
<dbReference type="SUPFAM" id="SSF56204">
    <property type="entry name" value="Hect, E3 ligase catalytic domain"/>
    <property type="match status" value="1"/>
</dbReference>
<dbReference type="InterPro" id="IPR044611">
    <property type="entry name" value="E3A/B/C-like"/>
</dbReference>
<dbReference type="EMBL" id="JALJOR010000006">
    <property type="protein sequence ID" value="KAK9815844.1"/>
    <property type="molecule type" value="Genomic_DNA"/>
</dbReference>
<dbReference type="PROSITE" id="PS50096">
    <property type="entry name" value="IQ"/>
    <property type="match status" value="1"/>
</dbReference>
<feature type="domain" description="HECT" evidence="10">
    <location>
        <begin position="614"/>
        <end position="961"/>
    </location>
</feature>
<proteinExistence type="inferred from homology"/>
<dbReference type="CDD" id="cd00078">
    <property type="entry name" value="HECTc"/>
    <property type="match status" value="1"/>
</dbReference>
<dbReference type="Pfam" id="PF00632">
    <property type="entry name" value="HECT"/>
    <property type="match status" value="1"/>
</dbReference>